<gene>
    <name evidence="2" type="ORF">CINCED_3A010350</name>
</gene>
<dbReference type="AlphaFoldDB" id="A0A5E4NDG0"/>
<keyword evidence="3" id="KW-1185">Reference proteome</keyword>
<organism evidence="2 3">
    <name type="scientific">Cinara cedri</name>
    <dbReference type="NCBI Taxonomy" id="506608"/>
    <lineage>
        <taxon>Eukaryota</taxon>
        <taxon>Metazoa</taxon>
        <taxon>Ecdysozoa</taxon>
        <taxon>Arthropoda</taxon>
        <taxon>Hexapoda</taxon>
        <taxon>Insecta</taxon>
        <taxon>Pterygota</taxon>
        <taxon>Neoptera</taxon>
        <taxon>Paraneoptera</taxon>
        <taxon>Hemiptera</taxon>
        <taxon>Sternorrhyncha</taxon>
        <taxon>Aphidomorpha</taxon>
        <taxon>Aphidoidea</taxon>
        <taxon>Aphididae</taxon>
        <taxon>Lachninae</taxon>
        <taxon>Cinara</taxon>
    </lineage>
</organism>
<feature type="compositionally biased region" description="Low complexity" evidence="1">
    <location>
        <begin position="33"/>
        <end position="49"/>
    </location>
</feature>
<evidence type="ECO:0000313" key="2">
    <source>
        <dbReference type="EMBL" id="VVC40515.1"/>
    </source>
</evidence>
<reference evidence="2 3" key="1">
    <citation type="submission" date="2019-08" db="EMBL/GenBank/DDBJ databases">
        <authorList>
            <person name="Alioto T."/>
            <person name="Alioto T."/>
            <person name="Gomez Garrido J."/>
        </authorList>
    </citation>
    <scope>NUCLEOTIDE SEQUENCE [LARGE SCALE GENOMIC DNA]</scope>
</reference>
<evidence type="ECO:0000313" key="3">
    <source>
        <dbReference type="Proteomes" id="UP000325440"/>
    </source>
</evidence>
<sequence length="280" mass="31400">MLPPVLMLPREYDDAVFVVPPVSRRWSRRFTRQRSNSTSRRPSSSSFNPRARKTLTMADWSLPKPAVSIDFKNAFNSLRWNDILDAVVEWGYQNTCMQCSNRTSTIESPASPGRAMDVSITASVPQGSVVVRKTISKLESHANEAFSLIGGRILGLGFQIATEKTVGVLFTNKYKYTKLVVTILNSCGEGGEDQRLIITDHTKHERLKEAKKTTVIVRNALSFVLWRTDQAIFAEIRAWEWDPINEGAKESTVAQYLSLSHGIRGNNQHYNKHLTGGSVS</sequence>
<evidence type="ECO:0000256" key="1">
    <source>
        <dbReference type="SAM" id="MobiDB-lite"/>
    </source>
</evidence>
<protein>
    <recommendedName>
        <fullName evidence="4">Reverse transcriptase domain</fullName>
    </recommendedName>
</protein>
<name>A0A5E4NDG0_9HEMI</name>
<evidence type="ECO:0008006" key="4">
    <source>
        <dbReference type="Google" id="ProtNLM"/>
    </source>
</evidence>
<accession>A0A5E4NDG0</accession>
<feature type="region of interest" description="Disordered" evidence="1">
    <location>
        <begin position="30"/>
        <end position="50"/>
    </location>
</feature>
<dbReference type="EMBL" id="CABPRJ010001904">
    <property type="protein sequence ID" value="VVC40515.1"/>
    <property type="molecule type" value="Genomic_DNA"/>
</dbReference>
<proteinExistence type="predicted"/>
<dbReference type="Proteomes" id="UP000325440">
    <property type="component" value="Unassembled WGS sequence"/>
</dbReference>